<dbReference type="AlphaFoldDB" id="A0AAD4CX74"/>
<reference evidence="3" key="1">
    <citation type="journal article" date="2019" name="Beilstein J. Org. Chem.">
        <title>Nanangenines: drimane sesquiterpenoids as the dominant metabolite cohort of a novel Australian fungus, Aspergillus nanangensis.</title>
        <authorList>
            <person name="Lacey H.J."/>
            <person name="Gilchrist C.L.M."/>
            <person name="Crombie A."/>
            <person name="Kalaitzis J.A."/>
            <person name="Vuong D."/>
            <person name="Rutledge P.J."/>
            <person name="Turner P."/>
            <person name="Pitt J.I."/>
            <person name="Lacey E."/>
            <person name="Chooi Y.H."/>
            <person name="Piggott A.M."/>
        </authorList>
    </citation>
    <scope>NUCLEOTIDE SEQUENCE</scope>
    <source>
        <strain evidence="3">MST-FP2251</strain>
    </source>
</reference>
<feature type="chain" id="PRO_5042253401" description="BT-1020-like N-terminal beta-propeller domain-containing protein" evidence="1">
    <location>
        <begin position="23"/>
        <end position="431"/>
    </location>
</feature>
<evidence type="ECO:0000256" key="1">
    <source>
        <dbReference type="SAM" id="SignalP"/>
    </source>
</evidence>
<sequence length="431" mass="48874">MKPTKRTVSLALSLVFIEFTLAKPANPDRIWDVTPSINSSDEYYAGWDQIIVDKEVKVYSGLALNRSYAHHPELFYLNDTVYLSFSSAPIDEDSMGQEVWISTSKDDGLTWTGSHSLLPAALLPNQTNPRNFSYWCEREIAQRAWQALTFVHLPRWGELYAIGQSASIVCPGKYQAAGRIARRVRSDGSPDGEPCWIDRNNWTASQLFSQTIYGTRFGMKTCKRADEINAQLRTPDLAPAWSSWLYNHELFGADGNHSMQEQTHAVWFEDASSPTGGYWQRFWRDISDTEDNSLAVWVEYNQNKDGRGWYPDTLKQYGNPIYQTNIPDGRTKQYLGVLANNGDRYLISNPRSDPDRDRQPLTIAMSRGDDQRYTTIGVLRTNASDSTALGEHKNHGFSYPTAVQVGDKLLVAYSENKENIWVSVVDLTNLP</sequence>
<keyword evidence="4" id="KW-1185">Reference proteome</keyword>
<dbReference type="InterPro" id="IPR036278">
    <property type="entry name" value="Sialidase_sf"/>
</dbReference>
<organism evidence="3 4">
    <name type="scientific">Aspergillus nanangensis</name>
    <dbReference type="NCBI Taxonomy" id="2582783"/>
    <lineage>
        <taxon>Eukaryota</taxon>
        <taxon>Fungi</taxon>
        <taxon>Dikarya</taxon>
        <taxon>Ascomycota</taxon>
        <taxon>Pezizomycotina</taxon>
        <taxon>Eurotiomycetes</taxon>
        <taxon>Eurotiomycetidae</taxon>
        <taxon>Eurotiales</taxon>
        <taxon>Aspergillaceae</taxon>
        <taxon>Aspergillus</taxon>
        <taxon>Aspergillus subgen. Circumdati</taxon>
    </lineage>
</organism>
<dbReference type="Proteomes" id="UP001194746">
    <property type="component" value="Unassembled WGS sequence"/>
</dbReference>
<proteinExistence type="predicted"/>
<dbReference type="SUPFAM" id="SSF50939">
    <property type="entry name" value="Sialidases"/>
    <property type="match status" value="1"/>
</dbReference>
<gene>
    <name evidence="3" type="ORF">FE257_009130</name>
</gene>
<keyword evidence="1" id="KW-0732">Signal</keyword>
<evidence type="ECO:0000313" key="4">
    <source>
        <dbReference type="Proteomes" id="UP001194746"/>
    </source>
</evidence>
<accession>A0AAD4CX74</accession>
<dbReference type="EMBL" id="VCAU01000005">
    <property type="protein sequence ID" value="KAF9894157.1"/>
    <property type="molecule type" value="Genomic_DNA"/>
</dbReference>
<name>A0AAD4CX74_ASPNN</name>
<feature type="domain" description="BT-1020-like N-terminal beta-propeller" evidence="2">
    <location>
        <begin position="65"/>
        <end position="200"/>
    </location>
</feature>
<protein>
    <recommendedName>
        <fullName evidence="2">BT-1020-like N-terminal beta-propeller domain-containing protein</fullName>
    </recommendedName>
</protein>
<comment type="caution">
    <text evidence="3">The sequence shown here is derived from an EMBL/GenBank/DDBJ whole genome shotgun (WGS) entry which is preliminary data.</text>
</comment>
<dbReference type="Pfam" id="PF24067">
    <property type="entry name" value="Beta-prop_BT_1020"/>
    <property type="match status" value="1"/>
</dbReference>
<dbReference type="InterPro" id="IPR056425">
    <property type="entry name" value="Beta-prop_BT_1020"/>
</dbReference>
<evidence type="ECO:0000259" key="2">
    <source>
        <dbReference type="Pfam" id="PF24067"/>
    </source>
</evidence>
<feature type="signal peptide" evidence="1">
    <location>
        <begin position="1"/>
        <end position="22"/>
    </location>
</feature>
<evidence type="ECO:0000313" key="3">
    <source>
        <dbReference type="EMBL" id="KAF9894157.1"/>
    </source>
</evidence>
<reference evidence="3" key="2">
    <citation type="submission" date="2020-02" db="EMBL/GenBank/DDBJ databases">
        <authorList>
            <person name="Gilchrist C.L.M."/>
            <person name="Chooi Y.-H."/>
        </authorList>
    </citation>
    <scope>NUCLEOTIDE SEQUENCE</scope>
    <source>
        <strain evidence="3">MST-FP2251</strain>
    </source>
</reference>